<feature type="transmembrane region" description="Helical" evidence="1">
    <location>
        <begin position="35"/>
        <end position="59"/>
    </location>
</feature>
<comment type="caution">
    <text evidence="2">The sequence shown here is derived from an EMBL/GenBank/DDBJ whole genome shotgun (WGS) entry which is preliminary data.</text>
</comment>
<evidence type="ECO:0000313" key="3">
    <source>
        <dbReference type="Proteomes" id="UP000529310"/>
    </source>
</evidence>
<feature type="transmembrane region" description="Helical" evidence="1">
    <location>
        <begin position="280"/>
        <end position="300"/>
    </location>
</feature>
<dbReference type="AlphaFoldDB" id="A0A7W4YP32"/>
<evidence type="ECO:0000313" key="2">
    <source>
        <dbReference type="EMBL" id="MBB2976346.1"/>
    </source>
</evidence>
<reference evidence="2 3" key="1">
    <citation type="submission" date="2020-08" db="EMBL/GenBank/DDBJ databases">
        <title>Sequencing the genomes of 1000 actinobacteria strains.</title>
        <authorList>
            <person name="Klenk H.-P."/>
        </authorList>
    </citation>
    <scope>NUCLEOTIDE SEQUENCE [LARGE SCALE GENOMIC DNA]</scope>
    <source>
        <strain evidence="2 3">DSM 27099</strain>
    </source>
</reference>
<keyword evidence="3" id="KW-1185">Reference proteome</keyword>
<dbReference type="EMBL" id="JACHWQ010000005">
    <property type="protein sequence ID" value="MBB2976346.1"/>
    <property type="molecule type" value="Genomic_DNA"/>
</dbReference>
<feature type="transmembrane region" description="Helical" evidence="1">
    <location>
        <begin position="167"/>
        <end position="186"/>
    </location>
</feature>
<proteinExistence type="predicted"/>
<feature type="transmembrane region" description="Helical" evidence="1">
    <location>
        <begin position="112"/>
        <end position="133"/>
    </location>
</feature>
<keyword evidence="1" id="KW-1133">Transmembrane helix</keyword>
<feature type="transmembrane region" description="Helical" evidence="1">
    <location>
        <begin position="140"/>
        <end position="161"/>
    </location>
</feature>
<protein>
    <submittedName>
        <fullName evidence="2">O-antigen/teichoic acid export membrane protein</fullName>
    </submittedName>
</protein>
<feature type="transmembrane region" description="Helical" evidence="1">
    <location>
        <begin position="84"/>
        <end position="106"/>
    </location>
</feature>
<feature type="transmembrane region" description="Helical" evidence="1">
    <location>
        <begin position="374"/>
        <end position="400"/>
    </location>
</feature>
<evidence type="ECO:0000256" key="1">
    <source>
        <dbReference type="SAM" id="Phobius"/>
    </source>
</evidence>
<feature type="transmembrane region" description="Helical" evidence="1">
    <location>
        <begin position="7"/>
        <end position="29"/>
    </location>
</feature>
<sequence>MKAMLARFAGFGAVPMMSAVVPLLVLPIASRIDGAAGWAAIGTGQAIGSFVAMVASYGWNVNGGARVAQASDAVMQKEIYAQSFWSRIIAYAVAGTAGAILAAVLIGGEFGVVAALAALATGATGLTVAWYSVGVGRARVALWYEAIPTAAFTLLSSVAMLVTGSVAAYPTLMLAGIVGGLILLNLHLYRAVVPPLDPIALRAAFRSNFRLAVADGIGGSYTTAPVPIGQAVIGTTAAAQLTSADKVYRIGVTAIAVLANSLQKWVLEVSFVDGRMRRHVIALTLHAVLGVVGFMVLTLAGAPLTRLLLGDDVTPPAEVFPAYGVTFFIISMTTPLIRNVLVPAHGDRIVMIAIITSAIVGLPAMVIAGTTAGLLGIVSGLVLSEVIVLTFVSIAAIGVLRRERIPR</sequence>
<gene>
    <name evidence="2" type="ORF">FHX49_001920</name>
</gene>
<dbReference type="RefSeq" id="WP_165139153.1">
    <property type="nucleotide sequence ID" value="NZ_CP049255.1"/>
</dbReference>
<feature type="transmembrane region" description="Helical" evidence="1">
    <location>
        <begin position="349"/>
        <end position="368"/>
    </location>
</feature>
<keyword evidence="1" id="KW-0472">Membrane</keyword>
<name>A0A7W4YP32_9MICO</name>
<keyword evidence="1" id="KW-0812">Transmembrane</keyword>
<feature type="transmembrane region" description="Helical" evidence="1">
    <location>
        <begin position="320"/>
        <end position="337"/>
    </location>
</feature>
<dbReference type="Proteomes" id="UP000529310">
    <property type="component" value="Unassembled WGS sequence"/>
</dbReference>
<organism evidence="2 3">
    <name type="scientific">Microbacterium endophyticum</name>
    <dbReference type="NCBI Taxonomy" id="1526412"/>
    <lineage>
        <taxon>Bacteria</taxon>
        <taxon>Bacillati</taxon>
        <taxon>Actinomycetota</taxon>
        <taxon>Actinomycetes</taxon>
        <taxon>Micrococcales</taxon>
        <taxon>Microbacteriaceae</taxon>
        <taxon>Microbacterium</taxon>
    </lineage>
</organism>
<accession>A0A7W4YP32</accession>